<sequence>MKDIQSLESWSVVKNGGPIAIAGPCSAESEEQLMETCRQIKDSIDITMLRAGIWKPRTRPGSFEGIGEEGLKWFANVKKELNMPITTEVANAQHVELALKYGVDVLWIGARSTVNPFTIQEIADALKGVKDVPVMIKNPINPDVALWRGAIERIYGAGIRQIAGIHRGFSSFEKTKYRNIPMWKLAIALKTEIPNLPLICDPSHIGGTRDLILPVSQKAIDLDFDGLMIETHRDPDNAWSDASQQVTPARLAEILNEVKIKKSSTDAEEVNTKLDTLRSKIDRLDNELVDVLGQRMEVVNEIGDYKRDNNLTVFQAGRWIDIFQNRPEQAAKLGLSKNFMEQLFKLVHDESIRLQTAVVNTEKA</sequence>
<proteinExistence type="predicted"/>
<evidence type="ECO:0000256" key="1">
    <source>
        <dbReference type="ARBA" id="ARBA00012404"/>
    </source>
</evidence>
<dbReference type="EC" id="5.4.99.5" evidence="1"/>
<dbReference type="SMART" id="SM00830">
    <property type="entry name" value="CM_2"/>
    <property type="match status" value="1"/>
</dbReference>
<dbReference type="PANTHER" id="PTHR43018">
    <property type="entry name" value="PHOSPHO-2-DEHYDRO-3-DEOXYHEPTONATE ALDOLASE"/>
    <property type="match status" value="1"/>
</dbReference>
<dbReference type="InterPro" id="IPR013785">
    <property type="entry name" value="Aldolase_TIM"/>
</dbReference>
<evidence type="ECO:0000313" key="5">
    <source>
        <dbReference type="EMBL" id="AZQ62474.1"/>
    </source>
</evidence>
<keyword evidence="6" id="KW-1185">Reference proteome</keyword>
<dbReference type="OrthoDB" id="9780456at2"/>
<dbReference type="Proteomes" id="UP000267268">
    <property type="component" value="Chromosome 1"/>
</dbReference>
<dbReference type="GO" id="GO:0004106">
    <property type="term" value="F:chorismate mutase activity"/>
    <property type="evidence" value="ECO:0007669"/>
    <property type="project" value="UniProtKB-EC"/>
</dbReference>
<dbReference type="SUPFAM" id="SSF48600">
    <property type="entry name" value="Chorismate mutase II"/>
    <property type="match status" value="1"/>
</dbReference>
<dbReference type="Gene3D" id="3.20.20.70">
    <property type="entry name" value="Aldolase class I"/>
    <property type="match status" value="1"/>
</dbReference>
<dbReference type="GO" id="GO:0046417">
    <property type="term" value="P:chorismate metabolic process"/>
    <property type="evidence" value="ECO:0007669"/>
    <property type="project" value="InterPro"/>
</dbReference>
<organism evidence="5 6">
    <name type="scientific">Flammeovirga pectinis</name>
    <dbReference type="NCBI Taxonomy" id="2494373"/>
    <lineage>
        <taxon>Bacteria</taxon>
        <taxon>Pseudomonadati</taxon>
        <taxon>Bacteroidota</taxon>
        <taxon>Cytophagia</taxon>
        <taxon>Cytophagales</taxon>
        <taxon>Flammeovirgaceae</taxon>
        <taxon>Flammeovirga</taxon>
    </lineage>
</organism>
<dbReference type="AlphaFoldDB" id="A0A3S9P2R8"/>
<protein>
    <recommendedName>
        <fullName evidence="1">chorismate mutase</fullName>
        <ecNumber evidence="1">5.4.99.5</ecNumber>
    </recommendedName>
</protein>
<dbReference type="PROSITE" id="PS51168">
    <property type="entry name" value="CHORISMATE_MUT_2"/>
    <property type="match status" value="1"/>
</dbReference>
<dbReference type="EMBL" id="CP034562">
    <property type="protein sequence ID" value="AZQ62474.1"/>
    <property type="molecule type" value="Genomic_DNA"/>
</dbReference>
<dbReference type="Pfam" id="PF01817">
    <property type="entry name" value="CM_2"/>
    <property type="match status" value="1"/>
</dbReference>
<feature type="coiled-coil region" evidence="3">
    <location>
        <begin position="260"/>
        <end position="294"/>
    </location>
</feature>
<dbReference type="Pfam" id="PF00793">
    <property type="entry name" value="DAHP_synth_1"/>
    <property type="match status" value="1"/>
</dbReference>
<name>A0A3S9P2R8_9BACT</name>
<evidence type="ECO:0000313" key="6">
    <source>
        <dbReference type="Proteomes" id="UP000267268"/>
    </source>
</evidence>
<dbReference type="InterPro" id="IPR002701">
    <property type="entry name" value="CM_II_prokaryot"/>
</dbReference>
<dbReference type="Gene3D" id="1.20.59.10">
    <property type="entry name" value="Chorismate mutase"/>
    <property type="match status" value="1"/>
</dbReference>
<dbReference type="InterPro" id="IPR036979">
    <property type="entry name" value="CM_dom_sf"/>
</dbReference>
<dbReference type="KEGG" id="fll:EI427_09545"/>
<evidence type="ECO:0000256" key="2">
    <source>
        <dbReference type="ARBA" id="ARBA00022679"/>
    </source>
</evidence>
<dbReference type="RefSeq" id="WP_126614012.1">
    <property type="nucleotide sequence ID" value="NZ_CP034562.1"/>
</dbReference>
<feature type="domain" description="Chorismate mutase" evidence="4">
    <location>
        <begin position="268"/>
        <end position="359"/>
    </location>
</feature>
<dbReference type="InterPro" id="IPR006218">
    <property type="entry name" value="DAHP1/KDSA"/>
</dbReference>
<keyword evidence="2" id="KW-0808">Transferase</keyword>
<keyword evidence="3" id="KW-0175">Coiled coil</keyword>
<dbReference type="SUPFAM" id="SSF51569">
    <property type="entry name" value="Aldolase"/>
    <property type="match status" value="1"/>
</dbReference>
<evidence type="ECO:0000256" key="3">
    <source>
        <dbReference type="SAM" id="Coils"/>
    </source>
</evidence>
<dbReference type="PANTHER" id="PTHR43018:SF1">
    <property type="entry name" value="PROTEIN AROA(G)"/>
    <property type="match status" value="1"/>
</dbReference>
<gene>
    <name evidence="5" type="ORF">EI427_09545</name>
</gene>
<dbReference type="GO" id="GO:0016740">
    <property type="term" value="F:transferase activity"/>
    <property type="evidence" value="ECO:0007669"/>
    <property type="project" value="UniProtKB-KW"/>
</dbReference>
<accession>A0A3S9P2R8</accession>
<evidence type="ECO:0000259" key="4">
    <source>
        <dbReference type="PROSITE" id="PS51168"/>
    </source>
</evidence>
<dbReference type="InterPro" id="IPR052899">
    <property type="entry name" value="Class-I_DAHP_synthase"/>
</dbReference>
<reference evidence="5 6" key="1">
    <citation type="submission" date="2018-12" db="EMBL/GenBank/DDBJ databases">
        <title>Flammeovirga pectinis sp. nov., isolated from the gut of the Korean scallop, Patinopecten yessoensis.</title>
        <authorList>
            <person name="Bae J.-W."/>
            <person name="Jeong Y.-S."/>
            <person name="Kang W."/>
        </authorList>
    </citation>
    <scope>NUCLEOTIDE SEQUENCE [LARGE SCALE GENOMIC DNA]</scope>
    <source>
        <strain evidence="5 6">L12M1</strain>
    </source>
</reference>
<dbReference type="InterPro" id="IPR036263">
    <property type="entry name" value="Chorismate_II_sf"/>
</dbReference>